<dbReference type="PROSITE" id="PS00623">
    <property type="entry name" value="GMC_OXRED_1"/>
    <property type="match status" value="1"/>
</dbReference>
<feature type="domain" description="Glucose-methanol-choline oxidoreductase N-terminal" evidence="3">
    <location>
        <begin position="138"/>
        <end position="161"/>
    </location>
</feature>
<keyword evidence="2" id="KW-0274">FAD</keyword>
<dbReference type="Pfam" id="PF00732">
    <property type="entry name" value="GMC_oxred_N"/>
    <property type="match status" value="3"/>
</dbReference>
<dbReference type="PANTHER" id="PTHR11552:SF226">
    <property type="entry name" value="RE28171P"/>
    <property type="match status" value="1"/>
</dbReference>
<dbReference type="PROSITE" id="PS00624">
    <property type="entry name" value="GMC_OXRED_2"/>
    <property type="match status" value="2"/>
</dbReference>
<comment type="caution">
    <text evidence="5">The sequence shown here is derived from an EMBL/GenBank/DDBJ whole genome shotgun (WGS) entry which is preliminary data.</text>
</comment>
<keyword evidence="6" id="KW-1185">Reference proteome</keyword>
<evidence type="ECO:0000313" key="5">
    <source>
        <dbReference type="EMBL" id="KAL2716011.1"/>
    </source>
</evidence>
<accession>A0ABD2A5U8</accession>
<dbReference type="Proteomes" id="UP001607302">
    <property type="component" value="Unassembled WGS sequence"/>
</dbReference>
<comment type="similarity">
    <text evidence="1 2">Belongs to the GMC oxidoreductase family.</text>
</comment>
<evidence type="ECO:0000256" key="2">
    <source>
        <dbReference type="RuleBase" id="RU003968"/>
    </source>
</evidence>
<dbReference type="Pfam" id="PF05199">
    <property type="entry name" value="GMC_oxred_C"/>
    <property type="match status" value="2"/>
</dbReference>
<dbReference type="InterPro" id="IPR000172">
    <property type="entry name" value="GMC_OxRdtase_N"/>
</dbReference>
<dbReference type="InterPro" id="IPR036188">
    <property type="entry name" value="FAD/NAD-bd_sf"/>
</dbReference>
<dbReference type="InterPro" id="IPR007867">
    <property type="entry name" value="GMC_OxRtase_C"/>
</dbReference>
<dbReference type="Gene3D" id="3.50.50.60">
    <property type="entry name" value="FAD/NAD(P)-binding domain"/>
    <property type="match status" value="3"/>
</dbReference>
<organism evidence="5 6">
    <name type="scientific">Vespula squamosa</name>
    <name type="common">Southern yellow jacket</name>
    <name type="synonym">Wasp</name>
    <dbReference type="NCBI Taxonomy" id="30214"/>
    <lineage>
        <taxon>Eukaryota</taxon>
        <taxon>Metazoa</taxon>
        <taxon>Ecdysozoa</taxon>
        <taxon>Arthropoda</taxon>
        <taxon>Hexapoda</taxon>
        <taxon>Insecta</taxon>
        <taxon>Pterygota</taxon>
        <taxon>Neoptera</taxon>
        <taxon>Endopterygota</taxon>
        <taxon>Hymenoptera</taxon>
        <taxon>Apocrita</taxon>
        <taxon>Aculeata</taxon>
        <taxon>Vespoidea</taxon>
        <taxon>Vespidae</taxon>
        <taxon>Vespinae</taxon>
        <taxon>Vespula</taxon>
    </lineage>
</organism>
<dbReference type="SUPFAM" id="SSF51905">
    <property type="entry name" value="FAD/NAD(P)-binding domain"/>
    <property type="match status" value="2"/>
</dbReference>
<evidence type="ECO:0000313" key="6">
    <source>
        <dbReference type="Proteomes" id="UP001607302"/>
    </source>
</evidence>
<dbReference type="AlphaFoldDB" id="A0ABD2A5U8"/>
<dbReference type="InterPro" id="IPR012132">
    <property type="entry name" value="GMC_OxRdtase"/>
</dbReference>
<evidence type="ECO:0000256" key="1">
    <source>
        <dbReference type="ARBA" id="ARBA00010790"/>
    </source>
</evidence>
<feature type="domain" description="Glucose-methanol-choline oxidoreductase N-terminal" evidence="4">
    <location>
        <begin position="337"/>
        <end position="351"/>
    </location>
</feature>
<dbReference type="PANTHER" id="PTHR11552">
    <property type="entry name" value="GLUCOSE-METHANOL-CHOLINE GMC OXIDOREDUCTASE"/>
    <property type="match status" value="1"/>
</dbReference>
<keyword evidence="2" id="KW-0285">Flavoprotein</keyword>
<evidence type="ECO:0000259" key="4">
    <source>
        <dbReference type="PROSITE" id="PS00624"/>
    </source>
</evidence>
<protein>
    <submittedName>
        <fullName evidence="5">DHGL dehydrogenase</fullName>
    </submittedName>
</protein>
<gene>
    <name evidence="5" type="ORF">V1478_013687</name>
</gene>
<evidence type="ECO:0000259" key="3">
    <source>
        <dbReference type="PROSITE" id="PS00623"/>
    </source>
</evidence>
<feature type="domain" description="Glucose-methanol-choline oxidoreductase N-terminal" evidence="4">
    <location>
        <begin position="944"/>
        <end position="958"/>
    </location>
</feature>
<sequence>MMTNLVATATAAIQTNMITLGIGKLSIIPILISALTYFNYHLMDPENQPQVTKNLLKEYDFIVVGGGSAGSVIVNRLTENREWSVLLLEAGGHETEITDVPILSLYLHKSKLDWKYRTQPQDSACQAMNDHRSCWTRGKVLGGSSVLNTMLYIRGNRRDFDQWESFGNPGWGYEDVLPYFKKSQDQRNPYLARNTKYHSTGNKTLVVKIETFIQIHVKMPFTGGYLTVQDCPYNTPLGPAFLQAAEEMGYDIVDVNGEQQTGFGFFQYTMRRGTRCSAAKAFIRPIQFRKNFHLSLWSHVTRVLIDPSTKKAYGIEFIRNGRVETVFAKKEVILSAGAINTPQLLMLSGIGARNHLEELGIPVIQDSPGVGQNLQDHIAVGGLVFLIDYEISLVFTRLVNVNTALRYAVTENGPLTSSVGLEVVGFLSTKYANQTDDWPDIEFMITSTSINSGGKQTITAHGITTEFYNEIFGDIVNHDSFSVLPMMLRPKSRGYVKLKSKNPLDYPLMYHNYLTNPDDVNVLREGVKAAIAFAETSSLRKFGARFHSKPLPNCKHLPMFTDEYWECAIRQYTMTIYHISCTAKMGPRSDPMAVVDPSLRVYGVEGLRVIDASIMPTITNGNINAAVIMIAITVGLIPFMVTRTSSSKYDEMDLESPLRNTRELNPIYDFIIVGGGSAGAVVASRLSEMSNWSILLLEAGHNENIISDIPLLLTYNQLTELDWKYKTMASLTSTYCLSMIGNRCNWPRGKVLGGSSVLNAMIYVRGNRCEKIYMRSYNNFSYYYNNSKLDYDKWARMGNTGWSYEEVLPYFLKSEDNRNPYLQKSPYHKTGGYLTVQEPPWRSPLSIAFLQAGQELGYENRDINGESQTGFMIMQGTIRRGSRCSSAKAFLWPVKNRPNLHIAMKAQVLKVLFNADKRATGIEFLRDGLKQTVRVRREIILSAGAINSPQLLMLSGIGPKEHLEELGIPVLSDLRVGDNLQDHVGLGGLSFTVDEPITLKRDRLQTLPILLNYAINNKGPLTTPGIEAVAFINSKYADPSGAYPDIQFHILPGAINILGELTNKIFGLRDNVYNMVYKPLQNTDNWTIIPILLQPKSSGWVRLKNKNPLIHPDIIPNYFAHKEDIDVLIDGIQIAMAVSNTSAFQKFGSKPYSVKLPGCERFPFATNEYWECAIRQFTFTIYHPVGTCKMGPRNDPTAVVDPKLRVYGVKGLRVVDASIMPAIVNGNTNAPVIMIGEKASDIIKEDWRY</sequence>
<reference evidence="5 6" key="1">
    <citation type="journal article" date="2024" name="Ann. Entomol. Soc. Am.">
        <title>Genomic analyses of the southern and eastern yellowjacket wasps (Hymenoptera: Vespidae) reveal evolutionary signatures of social life.</title>
        <authorList>
            <person name="Catto M.A."/>
            <person name="Caine P.B."/>
            <person name="Orr S.E."/>
            <person name="Hunt B.G."/>
            <person name="Goodisman M.A.D."/>
        </authorList>
    </citation>
    <scope>NUCLEOTIDE SEQUENCE [LARGE SCALE GENOMIC DNA]</scope>
    <source>
        <strain evidence="5">233</strain>
        <tissue evidence="5">Head and thorax</tissue>
    </source>
</reference>
<name>A0ABD2A5U8_VESSQ</name>
<dbReference type="Gene3D" id="3.30.560.10">
    <property type="entry name" value="Glucose Oxidase, domain 3"/>
    <property type="match status" value="2"/>
</dbReference>
<dbReference type="EMBL" id="JAUDFV010000154">
    <property type="protein sequence ID" value="KAL2716011.1"/>
    <property type="molecule type" value="Genomic_DNA"/>
</dbReference>
<proteinExistence type="inferred from homology"/>
<dbReference type="SUPFAM" id="SSF54373">
    <property type="entry name" value="FAD-linked reductases, C-terminal domain"/>
    <property type="match status" value="2"/>
</dbReference>